<protein>
    <submittedName>
        <fullName evidence="8">Uncharacterized membrane protein YphA, DoxX/SURF4 family</fullName>
    </submittedName>
</protein>
<evidence type="ECO:0000313" key="8">
    <source>
        <dbReference type="EMBL" id="SDA89712.1"/>
    </source>
</evidence>
<dbReference type="EMBL" id="FMXE01000026">
    <property type="protein sequence ID" value="SDA89712.1"/>
    <property type="molecule type" value="Genomic_DNA"/>
</dbReference>
<keyword evidence="4 7" id="KW-0812">Transmembrane</keyword>
<proteinExistence type="inferred from homology"/>
<keyword evidence="6 7" id="KW-0472">Membrane</keyword>
<dbReference type="STRING" id="279824.SAMN03080617_03206"/>
<reference evidence="9" key="1">
    <citation type="submission" date="2016-10" db="EMBL/GenBank/DDBJ databases">
        <authorList>
            <person name="Varghese N."/>
            <person name="Submissions S."/>
        </authorList>
    </citation>
    <scope>NUCLEOTIDE SEQUENCE [LARGE SCALE GENOMIC DNA]</scope>
    <source>
        <strain evidence="9">DSM 22703</strain>
    </source>
</reference>
<feature type="transmembrane region" description="Helical" evidence="7">
    <location>
        <begin position="93"/>
        <end position="113"/>
    </location>
</feature>
<accession>A0A1G5Z555</accession>
<comment type="similarity">
    <text evidence="2">Belongs to the DoxX family.</text>
</comment>
<evidence type="ECO:0000256" key="3">
    <source>
        <dbReference type="ARBA" id="ARBA00022475"/>
    </source>
</evidence>
<feature type="transmembrane region" description="Helical" evidence="7">
    <location>
        <begin position="119"/>
        <end position="138"/>
    </location>
</feature>
<keyword evidence="3" id="KW-1003">Cell membrane</keyword>
<evidence type="ECO:0000256" key="5">
    <source>
        <dbReference type="ARBA" id="ARBA00022989"/>
    </source>
</evidence>
<dbReference type="OrthoDB" id="825336at2"/>
<dbReference type="InterPro" id="IPR051907">
    <property type="entry name" value="DoxX-like_oxidoreductase"/>
</dbReference>
<feature type="transmembrane region" description="Helical" evidence="7">
    <location>
        <begin position="63"/>
        <end position="86"/>
    </location>
</feature>
<dbReference type="Pfam" id="PF07681">
    <property type="entry name" value="DoxX"/>
    <property type="match status" value="1"/>
</dbReference>
<evidence type="ECO:0000256" key="1">
    <source>
        <dbReference type="ARBA" id="ARBA00004651"/>
    </source>
</evidence>
<evidence type="ECO:0000313" key="9">
    <source>
        <dbReference type="Proteomes" id="UP000198756"/>
    </source>
</evidence>
<organism evidence="8 9">
    <name type="scientific">Algoriphagus alkaliphilus</name>
    <dbReference type="NCBI Taxonomy" id="279824"/>
    <lineage>
        <taxon>Bacteria</taxon>
        <taxon>Pseudomonadati</taxon>
        <taxon>Bacteroidota</taxon>
        <taxon>Cytophagia</taxon>
        <taxon>Cytophagales</taxon>
        <taxon>Cyclobacteriaceae</taxon>
        <taxon>Algoriphagus</taxon>
    </lineage>
</organism>
<evidence type="ECO:0000256" key="4">
    <source>
        <dbReference type="ARBA" id="ARBA00022692"/>
    </source>
</evidence>
<dbReference type="AlphaFoldDB" id="A0A1G5Z555"/>
<dbReference type="PANTHER" id="PTHR33452">
    <property type="entry name" value="OXIDOREDUCTASE CATD-RELATED"/>
    <property type="match status" value="1"/>
</dbReference>
<comment type="subcellular location">
    <subcellularLocation>
        <location evidence="1">Cell membrane</location>
        <topology evidence="1">Multi-pass membrane protein</topology>
    </subcellularLocation>
</comment>
<sequence length="147" mass="16566">MKSNSNSPHFMNTIHNIYQVKLLNPAILLIRFWLGTVMLKHSGTYLFQGKVHELASFLESLNWPYPLFMAYASQITEFLAAILILIGIRFGAWIMAFTLGIAVIFAHSGKIYSEAELPFNYFLMSIVLSLTGCGKPGLDNVFSRKSK</sequence>
<gene>
    <name evidence="8" type="ORF">SAMN03080617_03206</name>
</gene>
<dbReference type="GO" id="GO:0005886">
    <property type="term" value="C:plasma membrane"/>
    <property type="evidence" value="ECO:0007669"/>
    <property type="project" value="UniProtKB-SubCell"/>
</dbReference>
<keyword evidence="9" id="KW-1185">Reference proteome</keyword>
<feature type="transmembrane region" description="Helical" evidence="7">
    <location>
        <begin position="21"/>
        <end position="43"/>
    </location>
</feature>
<dbReference type="PANTHER" id="PTHR33452:SF1">
    <property type="entry name" value="INNER MEMBRANE PROTEIN YPHA-RELATED"/>
    <property type="match status" value="1"/>
</dbReference>
<keyword evidence="5 7" id="KW-1133">Transmembrane helix</keyword>
<dbReference type="InterPro" id="IPR032808">
    <property type="entry name" value="DoxX"/>
</dbReference>
<evidence type="ECO:0000256" key="6">
    <source>
        <dbReference type="ARBA" id="ARBA00023136"/>
    </source>
</evidence>
<dbReference type="Proteomes" id="UP000198756">
    <property type="component" value="Unassembled WGS sequence"/>
</dbReference>
<name>A0A1G5Z555_9BACT</name>
<evidence type="ECO:0000256" key="7">
    <source>
        <dbReference type="SAM" id="Phobius"/>
    </source>
</evidence>
<evidence type="ECO:0000256" key="2">
    <source>
        <dbReference type="ARBA" id="ARBA00006679"/>
    </source>
</evidence>